<dbReference type="GO" id="GO:0005737">
    <property type="term" value="C:cytoplasm"/>
    <property type="evidence" value="ECO:0007669"/>
    <property type="project" value="TreeGrafter"/>
</dbReference>
<accession>J7FRJ2</accession>
<feature type="non-terminal residue" evidence="2">
    <location>
        <position position="207"/>
    </location>
</feature>
<dbReference type="Pfam" id="PF00501">
    <property type="entry name" value="AMP-binding"/>
    <property type="match status" value="1"/>
</dbReference>
<feature type="non-terminal residue" evidence="2">
    <location>
        <position position="1"/>
    </location>
</feature>
<dbReference type="Gene3D" id="2.30.38.10">
    <property type="entry name" value="Luciferase, Domain 3"/>
    <property type="match status" value="1"/>
</dbReference>
<dbReference type="InterPro" id="IPR000873">
    <property type="entry name" value="AMP-dep_synth/lig_dom"/>
</dbReference>
<dbReference type="Gene3D" id="3.40.50.980">
    <property type="match status" value="1"/>
</dbReference>
<dbReference type="PANTHER" id="PTHR45527:SF1">
    <property type="entry name" value="FATTY ACID SYNTHASE"/>
    <property type="match status" value="1"/>
</dbReference>
<dbReference type="GO" id="GO:0044550">
    <property type="term" value="P:secondary metabolite biosynthetic process"/>
    <property type="evidence" value="ECO:0007669"/>
    <property type="project" value="TreeGrafter"/>
</dbReference>
<dbReference type="GO" id="GO:0043041">
    <property type="term" value="P:amino acid activation for nonribosomal peptide biosynthetic process"/>
    <property type="evidence" value="ECO:0007669"/>
    <property type="project" value="TreeGrafter"/>
</dbReference>
<reference evidence="2" key="1">
    <citation type="submission" date="2012-05" db="EMBL/GenBank/DDBJ databases">
        <title>Investigation of Non-ribosomal Peptide Synthetases (NRPSs) Genes in Terrestrial Streptomyces Strains.</title>
        <authorList>
            <person name="Ince Yilmaz E."/>
        </authorList>
    </citation>
    <scope>NUCLEOTIDE SEQUENCE</scope>
    <source>
        <strain evidence="2">BAH46-2</strain>
    </source>
</reference>
<dbReference type="EMBL" id="JX008814">
    <property type="protein sequence ID" value="AFP49756.1"/>
    <property type="molecule type" value="Genomic_DNA"/>
</dbReference>
<gene>
    <name evidence="2" type="primary">nrps</name>
</gene>
<feature type="domain" description="AMP-dependent synthetase/ligase" evidence="1">
    <location>
        <begin position="14"/>
        <end position="182"/>
    </location>
</feature>
<evidence type="ECO:0000259" key="1">
    <source>
        <dbReference type="Pfam" id="PF00501"/>
    </source>
</evidence>
<name>J7FRJ2_9ACTN</name>
<dbReference type="SUPFAM" id="SSF56801">
    <property type="entry name" value="Acetyl-CoA synthetase-like"/>
    <property type="match status" value="1"/>
</dbReference>
<protein>
    <submittedName>
        <fullName evidence="2">NRPS</fullName>
    </submittedName>
</protein>
<proteinExistence type="predicted"/>
<organism evidence="2">
    <name type="scientific">Streptomyces sp. BAH46-2</name>
    <dbReference type="NCBI Taxonomy" id="1211533"/>
    <lineage>
        <taxon>Bacteria</taxon>
        <taxon>Bacillati</taxon>
        <taxon>Actinomycetota</taxon>
        <taxon>Actinomycetes</taxon>
        <taxon>Kitasatosporales</taxon>
        <taxon>Streptomycetaceae</taxon>
        <taxon>Streptomyces</taxon>
    </lineage>
</organism>
<dbReference type="PANTHER" id="PTHR45527">
    <property type="entry name" value="NONRIBOSOMAL PEPTIDE SYNTHETASE"/>
    <property type="match status" value="1"/>
</dbReference>
<evidence type="ECO:0000313" key="2">
    <source>
        <dbReference type="EMBL" id="AFP49756.1"/>
    </source>
</evidence>
<dbReference type="AlphaFoldDB" id="J7FRJ2"/>
<sequence>HAGLAGLGATLVERSQADTDSRVLQLSSISFDASVLEYMLTITAGATLVIPEQQRLAGDELATTLADHRISHAFIPPSVLATLPDHAPQTLTHLRTLIVGAEACPPHLVHTWSANRHMVNLYGPTETTVAATISHPLTHHTPIGYPLLNTHLYILDEQLQLVAPGIPGEIYIHGPGITRGYHNRSALTASRFVANPYGPPGTRMYRT</sequence>
<dbReference type="GO" id="GO:0031177">
    <property type="term" value="F:phosphopantetheine binding"/>
    <property type="evidence" value="ECO:0007669"/>
    <property type="project" value="TreeGrafter"/>
</dbReference>